<dbReference type="PANTHER" id="PTHR37610:SF40">
    <property type="entry name" value="OS01G0909600 PROTEIN"/>
    <property type="match status" value="1"/>
</dbReference>
<evidence type="ECO:0000313" key="3">
    <source>
        <dbReference type="Proteomes" id="UP000027120"/>
    </source>
</evidence>
<gene>
    <name evidence="2" type="ORF">CISIN_1g045486mg</name>
</gene>
<dbReference type="EMBL" id="KK785020">
    <property type="protein sequence ID" value="KDO53174.1"/>
    <property type="molecule type" value="Genomic_DNA"/>
</dbReference>
<organism evidence="2 3">
    <name type="scientific">Citrus sinensis</name>
    <name type="common">Sweet orange</name>
    <name type="synonym">Citrus aurantium var. sinensis</name>
    <dbReference type="NCBI Taxonomy" id="2711"/>
    <lineage>
        <taxon>Eukaryota</taxon>
        <taxon>Viridiplantae</taxon>
        <taxon>Streptophyta</taxon>
        <taxon>Embryophyta</taxon>
        <taxon>Tracheophyta</taxon>
        <taxon>Spermatophyta</taxon>
        <taxon>Magnoliopsida</taxon>
        <taxon>eudicotyledons</taxon>
        <taxon>Gunneridae</taxon>
        <taxon>Pentapetalae</taxon>
        <taxon>rosids</taxon>
        <taxon>malvids</taxon>
        <taxon>Sapindales</taxon>
        <taxon>Rutaceae</taxon>
        <taxon>Aurantioideae</taxon>
        <taxon>Citrus</taxon>
    </lineage>
</organism>
<accession>A0A067EDE7</accession>
<dbReference type="AlphaFoldDB" id="A0A067EDE7"/>
<sequence>MSLPSKDPSDPLFIHAFDHPGMILVPKVLDGTNYPMWRRSILISLSAKNKLGFIPTPNETDATYQIWQRCNDMVLSWIFNSLSPNLPDNAFWDELKMSTPLVPYTCGGMKHLNDRDEKVMLKQFLMGLNETYSA</sequence>
<protein>
    <recommendedName>
        <fullName evidence="1">Retrotransposon Copia-like N-terminal domain-containing protein</fullName>
    </recommendedName>
</protein>
<dbReference type="Proteomes" id="UP000027120">
    <property type="component" value="Unassembled WGS sequence"/>
</dbReference>
<name>A0A067EDE7_CITSI</name>
<dbReference type="InterPro" id="IPR029472">
    <property type="entry name" value="Copia-like_N"/>
</dbReference>
<reference evidence="2 3" key="1">
    <citation type="submission" date="2014-04" db="EMBL/GenBank/DDBJ databases">
        <authorList>
            <consortium name="International Citrus Genome Consortium"/>
            <person name="Gmitter F."/>
            <person name="Chen C."/>
            <person name="Farmerie W."/>
            <person name="Harkins T."/>
            <person name="Desany B."/>
            <person name="Mohiuddin M."/>
            <person name="Kodira C."/>
            <person name="Borodovsky M."/>
            <person name="Lomsadze A."/>
            <person name="Burns P."/>
            <person name="Jenkins J."/>
            <person name="Prochnik S."/>
            <person name="Shu S."/>
            <person name="Chapman J."/>
            <person name="Pitluck S."/>
            <person name="Schmutz J."/>
            <person name="Rokhsar D."/>
        </authorList>
    </citation>
    <scope>NUCLEOTIDE SEQUENCE</scope>
</reference>
<evidence type="ECO:0000259" key="1">
    <source>
        <dbReference type="Pfam" id="PF14244"/>
    </source>
</evidence>
<keyword evidence="3" id="KW-1185">Reference proteome</keyword>
<proteinExistence type="predicted"/>
<dbReference type="PANTHER" id="PTHR37610">
    <property type="entry name" value="CCHC-TYPE DOMAIN-CONTAINING PROTEIN"/>
    <property type="match status" value="1"/>
</dbReference>
<evidence type="ECO:0000313" key="2">
    <source>
        <dbReference type="EMBL" id="KDO53174.1"/>
    </source>
</evidence>
<feature type="non-terminal residue" evidence="2">
    <location>
        <position position="134"/>
    </location>
</feature>
<dbReference type="Pfam" id="PF14244">
    <property type="entry name" value="Retrotran_gag_3"/>
    <property type="match status" value="1"/>
</dbReference>
<feature type="domain" description="Retrotransposon Copia-like N-terminal" evidence="1">
    <location>
        <begin position="15"/>
        <end position="54"/>
    </location>
</feature>